<dbReference type="InterPro" id="IPR056322">
    <property type="entry name" value="Microp_apicomplexa_21"/>
</dbReference>
<organism evidence="2 3">
    <name type="scientific">Plasmodium falciparum Vietnam Oak-Knoll</name>
    <name type="common">FVO</name>
    <dbReference type="NCBI Taxonomy" id="1036723"/>
    <lineage>
        <taxon>Eukaryota</taxon>
        <taxon>Sar</taxon>
        <taxon>Alveolata</taxon>
        <taxon>Apicomplexa</taxon>
        <taxon>Aconoidasida</taxon>
        <taxon>Haemosporida</taxon>
        <taxon>Plasmodiidae</taxon>
        <taxon>Plasmodium</taxon>
        <taxon>Plasmodium (Laverania)</taxon>
    </lineage>
</organism>
<dbReference type="Pfam" id="PF23535">
    <property type="entry name" value="Microp_apicomplexa_21"/>
    <property type="match status" value="1"/>
</dbReference>
<dbReference type="Proteomes" id="UP000030690">
    <property type="component" value="Unassembled WGS sequence"/>
</dbReference>
<dbReference type="SMR" id="A0A024V2I7"/>
<sequence>MGFFYSGFHKPNKKNMNDKRAKIIYVLGLFLLPSLVSYIGSNYYILNFFIDTFKPIEVPRESNFQIIKNIYHNKKPPSKSSDYDDNTNI</sequence>
<keyword evidence="1" id="KW-0812">Transmembrane</keyword>
<proteinExistence type="predicted"/>
<dbReference type="OrthoDB" id="389724at2759"/>
<feature type="transmembrane region" description="Helical" evidence="1">
    <location>
        <begin position="23"/>
        <end position="45"/>
    </location>
</feature>
<reference evidence="2 3" key="2">
    <citation type="submission" date="2013-02" db="EMBL/GenBank/DDBJ databases">
        <title>The Genome Sequence of Plasmodium falciparum Vietnam Oak-Knoll (FVO).</title>
        <authorList>
            <consortium name="The Broad Institute Genome Sequencing Platform"/>
            <consortium name="The Broad Institute Genome Sequencing Center for Infectious Disease"/>
            <person name="Neafsey D."/>
            <person name="Cheeseman I."/>
            <person name="Volkman S."/>
            <person name="Adams J."/>
            <person name="Walker B."/>
            <person name="Young S.K."/>
            <person name="Zeng Q."/>
            <person name="Gargeya S."/>
            <person name="Fitzgerald M."/>
            <person name="Haas B."/>
            <person name="Abouelleil A."/>
            <person name="Alvarado L."/>
            <person name="Arachchi H.M."/>
            <person name="Berlin A.M."/>
            <person name="Chapman S.B."/>
            <person name="Dewar J."/>
            <person name="Goldberg J."/>
            <person name="Griggs A."/>
            <person name="Gujja S."/>
            <person name="Hansen M."/>
            <person name="Howarth C."/>
            <person name="Imamovic A."/>
            <person name="Larimer J."/>
            <person name="McCowan C."/>
            <person name="Murphy C."/>
            <person name="Neiman D."/>
            <person name="Pearson M."/>
            <person name="Priest M."/>
            <person name="Roberts A."/>
            <person name="Saif S."/>
            <person name="Shea T."/>
            <person name="Sisk P."/>
            <person name="Sykes S."/>
            <person name="Wortman J."/>
            <person name="Nusbaum C."/>
            <person name="Birren B."/>
        </authorList>
    </citation>
    <scope>NUCLEOTIDE SEQUENCE [LARGE SCALE GENOMIC DNA]</scope>
    <source>
        <strain evidence="3">Vietnam Oak-Knoll (FVO)</strain>
    </source>
</reference>
<keyword evidence="1" id="KW-1133">Transmembrane helix</keyword>
<keyword evidence="1" id="KW-0472">Membrane</keyword>
<evidence type="ECO:0000313" key="3">
    <source>
        <dbReference type="Proteomes" id="UP000030690"/>
    </source>
</evidence>
<accession>A0A024V2I7</accession>
<gene>
    <name evidence="2" type="ORF">PFFVO_04020</name>
</gene>
<dbReference type="AlphaFoldDB" id="A0A024V2I7"/>
<protein>
    <submittedName>
        <fullName evidence="2">Uncharacterized protein</fullName>
    </submittedName>
</protein>
<evidence type="ECO:0000313" key="2">
    <source>
        <dbReference type="EMBL" id="ETW17193.1"/>
    </source>
</evidence>
<name>A0A024V2I7_PLAFA</name>
<evidence type="ECO:0000256" key="1">
    <source>
        <dbReference type="SAM" id="Phobius"/>
    </source>
</evidence>
<dbReference type="EMBL" id="KI925134">
    <property type="protein sequence ID" value="ETW17193.1"/>
    <property type="molecule type" value="Genomic_DNA"/>
</dbReference>
<reference evidence="2 3" key="1">
    <citation type="submission" date="2013-02" db="EMBL/GenBank/DDBJ databases">
        <title>The Genome Annotation of Plasmodium falciparum Vietnam Oak-Knoll (FVO).</title>
        <authorList>
            <consortium name="The Broad Institute Genome Sequencing Platform"/>
            <consortium name="The Broad Institute Genome Sequencing Center for Infectious Disease"/>
            <person name="Neafsey D."/>
            <person name="Hoffman S."/>
            <person name="Volkman S."/>
            <person name="Rosenthal P."/>
            <person name="Walker B."/>
            <person name="Young S.K."/>
            <person name="Zeng Q."/>
            <person name="Gargeya S."/>
            <person name="Fitzgerald M."/>
            <person name="Haas B."/>
            <person name="Abouelleil A."/>
            <person name="Allen A.W."/>
            <person name="Alvarado L."/>
            <person name="Arachchi H.M."/>
            <person name="Berlin A.M."/>
            <person name="Chapman S.B."/>
            <person name="Gainer-Dewar J."/>
            <person name="Goldberg J."/>
            <person name="Griggs A."/>
            <person name="Gujja S."/>
            <person name="Hansen M."/>
            <person name="Howarth C."/>
            <person name="Imamovic A."/>
            <person name="Ireland A."/>
            <person name="Larimer J."/>
            <person name="McCowan C."/>
            <person name="Murphy C."/>
            <person name="Pearson M."/>
            <person name="Poon T.W."/>
            <person name="Priest M."/>
            <person name="Roberts A."/>
            <person name="Saif S."/>
            <person name="Shea T."/>
            <person name="Sisk P."/>
            <person name="Sykes S."/>
            <person name="Wortman J."/>
            <person name="Nusbaum C."/>
            <person name="Birren B."/>
        </authorList>
    </citation>
    <scope>NUCLEOTIDE SEQUENCE [LARGE SCALE GENOMIC DNA]</scope>
    <source>
        <strain evidence="3">Vietnam Oak-Knoll (FVO)</strain>
    </source>
</reference>